<feature type="transmembrane region" description="Helical" evidence="1">
    <location>
        <begin position="113"/>
        <end position="131"/>
    </location>
</feature>
<dbReference type="RefSeq" id="WP_193113533.1">
    <property type="nucleotide sequence ID" value="NZ_CP041165.1"/>
</dbReference>
<dbReference type="GO" id="GO:0016020">
    <property type="term" value="C:membrane"/>
    <property type="evidence" value="ECO:0007669"/>
    <property type="project" value="InterPro"/>
</dbReference>
<dbReference type="Pfam" id="PF01478">
    <property type="entry name" value="Peptidase_A24"/>
    <property type="match status" value="1"/>
</dbReference>
<keyword evidence="4" id="KW-1185">Reference proteome</keyword>
<name>A0A7M1AXP2_9BACT</name>
<dbReference type="GO" id="GO:0004190">
    <property type="term" value="F:aspartic-type endopeptidase activity"/>
    <property type="evidence" value="ECO:0007669"/>
    <property type="project" value="InterPro"/>
</dbReference>
<evidence type="ECO:0000313" key="3">
    <source>
        <dbReference type="EMBL" id="QOP42213.1"/>
    </source>
</evidence>
<protein>
    <recommendedName>
        <fullName evidence="2">Prepilin type IV endopeptidase peptidase domain-containing protein</fullName>
    </recommendedName>
</protein>
<dbReference type="InterPro" id="IPR000045">
    <property type="entry name" value="Prepilin_IV_endopep_pep"/>
</dbReference>
<keyword evidence="1" id="KW-1133">Transmembrane helix</keyword>
<reference evidence="3 4" key="1">
    <citation type="submission" date="2019-06" db="EMBL/GenBank/DDBJ databases">
        <title>Sulfurimonas gotlandica sp. nov., a chemoautotrophic and psychrotolerant epsilonproteobacterium isolated from a pelagic redoxcline, and an emended description of the genus Sulfurimonas.</title>
        <authorList>
            <person name="Wang S."/>
            <person name="Jiang L."/>
            <person name="Shao Z."/>
        </authorList>
    </citation>
    <scope>NUCLEOTIDE SEQUENCE [LARGE SCALE GENOMIC DNA]</scope>
    <source>
        <strain evidence="3 4">B2</strain>
    </source>
</reference>
<dbReference type="AlphaFoldDB" id="A0A7M1AXP2"/>
<dbReference type="KEGG" id="smax:FJR03_10880"/>
<feature type="transmembrane region" description="Helical" evidence="1">
    <location>
        <begin position="77"/>
        <end position="107"/>
    </location>
</feature>
<evidence type="ECO:0000256" key="1">
    <source>
        <dbReference type="SAM" id="Phobius"/>
    </source>
</evidence>
<proteinExistence type="predicted"/>
<accession>A0A7M1AXP2</accession>
<dbReference type="EMBL" id="CP041165">
    <property type="protein sequence ID" value="QOP42213.1"/>
    <property type="molecule type" value="Genomic_DNA"/>
</dbReference>
<evidence type="ECO:0000259" key="2">
    <source>
        <dbReference type="Pfam" id="PF01478"/>
    </source>
</evidence>
<keyword evidence="1" id="KW-0812">Transmembrane</keyword>
<dbReference type="Proteomes" id="UP000593910">
    <property type="component" value="Chromosome"/>
</dbReference>
<organism evidence="3 4">
    <name type="scientific">Sulfurimonas marina</name>
    <dbReference type="NCBI Taxonomy" id="2590551"/>
    <lineage>
        <taxon>Bacteria</taxon>
        <taxon>Pseudomonadati</taxon>
        <taxon>Campylobacterota</taxon>
        <taxon>Epsilonproteobacteria</taxon>
        <taxon>Campylobacterales</taxon>
        <taxon>Sulfurimonadaceae</taxon>
        <taxon>Sulfurimonas</taxon>
    </lineage>
</organism>
<keyword evidence="1" id="KW-0472">Membrane</keyword>
<sequence>MLLSFFIFIASIVSYIDYKKRLIPDKIIIPAILFIGLLKWSNETLVMTDFIAVGLVVFIFIIPILFGMVFGGGDIRFGAFCALFLGLEQVGVFIALSGVIHLLILALLHRKSFAFAPAMSLAALSAYMIGIL</sequence>
<feature type="transmembrane region" description="Helical" evidence="1">
    <location>
        <begin position="50"/>
        <end position="70"/>
    </location>
</feature>
<gene>
    <name evidence="3" type="ORF">FJR03_10880</name>
</gene>
<evidence type="ECO:0000313" key="4">
    <source>
        <dbReference type="Proteomes" id="UP000593910"/>
    </source>
</evidence>
<feature type="domain" description="Prepilin type IV endopeptidase peptidase" evidence="2">
    <location>
        <begin position="5"/>
        <end position="104"/>
    </location>
</feature>
<dbReference type="Gene3D" id="1.20.120.1220">
    <property type="match status" value="1"/>
</dbReference>